<dbReference type="Gene3D" id="1.10.10.10">
    <property type="entry name" value="Winged helix-like DNA-binding domain superfamily/Winged helix DNA-binding domain"/>
    <property type="match status" value="1"/>
</dbReference>
<dbReference type="GO" id="GO:0003700">
    <property type="term" value="F:DNA-binding transcription factor activity"/>
    <property type="evidence" value="ECO:0007669"/>
    <property type="project" value="InterPro"/>
</dbReference>
<accession>A0AA48H5H4</accession>
<dbReference type="InterPro" id="IPR000835">
    <property type="entry name" value="HTH_MarR-typ"/>
</dbReference>
<name>A0AA48H5H4_9BACT</name>
<dbReference type="AlphaFoldDB" id="A0AA48H5H4"/>
<dbReference type="KEGG" id="msea:METESE_27190"/>
<dbReference type="Proteomes" id="UP001228113">
    <property type="component" value="Chromosome"/>
</dbReference>
<dbReference type="SUPFAM" id="SSF46785">
    <property type="entry name" value="Winged helix' DNA-binding domain"/>
    <property type="match status" value="1"/>
</dbReference>
<reference evidence="2" key="1">
    <citation type="journal article" date="2023" name="Int. J. Syst. Evol. Microbiol.">
        <title>Mesoterricola silvestris gen. nov., sp. nov., Mesoterricola sediminis sp. nov., Geothrix oryzae sp. nov., Geothrix edaphica sp. nov., Geothrix rubra sp. nov., and Geothrix limicola sp. nov., six novel members of Acidobacteriota isolated from soils.</title>
        <authorList>
            <person name="Itoh H."/>
            <person name="Sugisawa Y."/>
            <person name="Mise K."/>
            <person name="Xu Z."/>
            <person name="Kuniyasu M."/>
            <person name="Ushijima N."/>
            <person name="Kawano K."/>
            <person name="Kobayashi E."/>
            <person name="Shiratori Y."/>
            <person name="Masuda Y."/>
            <person name="Senoo K."/>
        </authorList>
    </citation>
    <scope>NUCLEOTIDE SEQUENCE</scope>
    <source>
        <strain evidence="2">W786</strain>
    </source>
</reference>
<gene>
    <name evidence="2" type="ORF">METESE_27190</name>
</gene>
<dbReference type="RefSeq" id="WP_243331419.1">
    <property type="nucleotide sequence ID" value="NZ_AP027081.1"/>
</dbReference>
<dbReference type="EMBL" id="AP027081">
    <property type="protein sequence ID" value="BDU77761.1"/>
    <property type="molecule type" value="Genomic_DNA"/>
</dbReference>
<evidence type="ECO:0000313" key="3">
    <source>
        <dbReference type="Proteomes" id="UP001228113"/>
    </source>
</evidence>
<keyword evidence="3" id="KW-1185">Reference proteome</keyword>
<feature type="domain" description="HTH marR-type" evidence="1">
    <location>
        <begin position="38"/>
        <end position="138"/>
    </location>
</feature>
<dbReference type="SMART" id="SM00347">
    <property type="entry name" value="HTH_MARR"/>
    <property type="match status" value="1"/>
</dbReference>
<dbReference type="Pfam" id="PF12802">
    <property type="entry name" value="MarR_2"/>
    <property type="match status" value="1"/>
</dbReference>
<evidence type="ECO:0000259" key="1">
    <source>
        <dbReference type="SMART" id="SM00347"/>
    </source>
</evidence>
<organism evidence="2 3">
    <name type="scientific">Mesoterricola sediminis</name>
    <dbReference type="NCBI Taxonomy" id="2927980"/>
    <lineage>
        <taxon>Bacteria</taxon>
        <taxon>Pseudomonadati</taxon>
        <taxon>Acidobacteriota</taxon>
        <taxon>Holophagae</taxon>
        <taxon>Holophagales</taxon>
        <taxon>Holophagaceae</taxon>
        <taxon>Mesoterricola</taxon>
    </lineage>
</organism>
<sequence length="170" mass="18263">MAHPAPEPVHPSDRQELLASLAEGILGLARELTLFAPADPEAVRLTATEIHVMRQILRDPGCMPKEAARGASLQRSNFSVALRGLRAKGLVAAEPDPADGRSLRLWPTERAAWNHAHFRRTWAALLDAALDPALDVAACAEVLGRMEAQVAARRRRGPVPPGQAGARVVS</sequence>
<proteinExistence type="predicted"/>
<dbReference type="InterPro" id="IPR036388">
    <property type="entry name" value="WH-like_DNA-bd_sf"/>
</dbReference>
<evidence type="ECO:0000313" key="2">
    <source>
        <dbReference type="EMBL" id="BDU77761.1"/>
    </source>
</evidence>
<protein>
    <recommendedName>
        <fullName evidence="1">HTH marR-type domain-containing protein</fullName>
    </recommendedName>
</protein>
<dbReference type="InterPro" id="IPR036390">
    <property type="entry name" value="WH_DNA-bd_sf"/>
</dbReference>